<keyword evidence="2" id="KW-1185">Reference proteome</keyword>
<gene>
    <name evidence="1" type="ORF">EV382_2760</name>
</gene>
<dbReference type="AlphaFoldDB" id="A0A4Q7UEJ0"/>
<protein>
    <submittedName>
        <fullName evidence="1">Uncharacterized protein</fullName>
    </submittedName>
</protein>
<dbReference type="RefSeq" id="WP_165435783.1">
    <property type="nucleotide sequence ID" value="NZ_SHKK01000001.1"/>
</dbReference>
<dbReference type="Proteomes" id="UP000293781">
    <property type="component" value="Unassembled WGS sequence"/>
</dbReference>
<comment type="caution">
    <text evidence="1">The sequence shown here is derived from an EMBL/GenBank/DDBJ whole genome shotgun (WGS) entry which is preliminary data.</text>
</comment>
<dbReference type="EMBL" id="SHKK01000001">
    <property type="protein sequence ID" value="RZT79546.1"/>
    <property type="molecule type" value="Genomic_DNA"/>
</dbReference>
<name>A0A4Q7UEJ0_9ACTN</name>
<evidence type="ECO:0000313" key="2">
    <source>
        <dbReference type="Proteomes" id="UP000293781"/>
    </source>
</evidence>
<sequence length="46" mass="4996">MEITNKKGALDTLRWSGLTPGRLYVGVLALSNGKEPLKTLPITVRS</sequence>
<evidence type="ECO:0000313" key="1">
    <source>
        <dbReference type="EMBL" id="RZT79546.1"/>
    </source>
</evidence>
<accession>A0A4Q7UEJ0</accession>
<proteinExistence type="predicted"/>
<organism evidence="1 2">
    <name type="scientific">Micromonospora violae</name>
    <dbReference type="NCBI Taxonomy" id="1278207"/>
    <lineage>
        <taxon>Bacteria</taxon>
        <taxon>Bacillati</taxon>
        <taxon>Actinomycetota</taxon>
        <taxon>Actinomycetes</taxon>
        <taxon>Micromonosporales</taxon>
        <taxon>Micromonosporaceae</taxon>
        <taxon>Micromonospora</taxon>
    </lineage>
</organism>
<reference evidence="1 2" key="1">
    <citation type="submission" date="2019-02" db="EMBL/GenBank/DDBJ databases">
        <title>Sequencing the genomes of 1000 actinobacteria strains.</title>
        <authorList>
            <person name="Klenk H.-P."/>
        </authorList>
    </citation>
    <scope>NUCLEOTIDE SEQUENCE [LARGE SCALE GENOMIC DNA]</scope>
    <source>
        <strain evidence="1 2">DSM 45888</strain>
    </source>
</reference>